<sequence length="281" mass="30781">MIATKQDSWFQNITTVFRQRKKRKKKLGIVLCGGGARGIAHVGVLKALEEYGIFPDMVAGTSMGAIVGAMYTAGKSHEEMMALLGKVRSHKIIRVGLPLGGLTDLTYLKNIIKEQIPEDSFESLVKPLHVCVSNLNTGHYEIFNSGKLSSAVIASAAIPLIFKPVKINDQSYIDGGVLNNLPVEAIRDLCDVVIGVNVNPNTAENKVSSMWGIGERVFDMHMAANVKSRLAKCDVVIEVPNALEYNIFDFRKGHLLVEFGYNDTLAKIPEIAQEIEVKLAD</sequence>
<dbReference type="eggNOG" id="COG1752">
    <property type="taxonomic scope" value="Bacteria"/>
</dbReference>
<evidence type="ECO:0000256" key="3">
    <source>
        <dbReference type="ARBA" id="ARBA00023098"/>
    </source>
</evidence>
<feature type="short sequence motif" description="DGA/G" evidence="4">
    <location>
        <begin position="174"/>
        <end position="176"/>
    </location>
</feature>
<feature type="short sequence motif" description="GXSXG" evidence="4">
    <location>
        <begin position="60"/>
        <end position="64"/>
    </location>
</feature>
<dbReference type="Gene3D" id="3.40.1090.10">
    <property type="entry name" value="Cytosolic phospholipase A2 catalytic domain"/>
    <property type="match status" value="1"/>
</dbReference>
<dbReference type="GO" id="GO:0016042">
    <property type="term" value="P:lipid catabolic process"/>
    <property type="evidence" value="ECO:0007669"/>
    <property type="project" value="UniProtKB-UniRule"/>
</dbReference>
<dbReference type="PANTHER" id="PTHR14226">
    <property type="entry name" value="NEUROPATHY TARGET ESTERASE/SWISS CHEESE D.MELANOGASTER"/>
    <property type="match status" value="1"/>
</dbReference>
<name>A1ZZK1_MICM2</name>
<keyword evidence="6" id="KW-0645">Protease</keyword>
<dbReference type="PANTHER" id="PTHR14226:SF29">
    <property type="entry name" value="NEUROPATHY TARGET ESTERASE SWS"/>
    <property type="match status" value="1"/>
</dbReference>
<keyword evidence="7" id="KW-1185">Reference proteome</keyword>
<keyword evidence="2 4" id="KW-0442">Lipid degradation</keyword>
<dbReference type="CDD" id="cd07205">
    <property type="entry name" value="Pat_PNPLA6_PNPLA7_NTE1_like"/>
    <property type="match status" value="1"/>
</dbReference>
<keyword evidence="1 4" id="KW-0378">Hydrolase</keyword>
<dbReference type="GO" id="GO:0006508">
    <property type="term" value="P:proteolysis"/>
    <property type="evidence" value="ECO:0007669"/>
    <property type="project" value="UniProtKB-KW"/>
</dbReference>
<evidence type="ECO:0000256" key="4">
    <source>
        <dbReference type="PROSITE-ProRule" id="PRU01161"/>
    </source>
</evidence>
<evidence type="ECO:0000313" key="7">
    <source>
        <dbReference type="Proteomes" id="UP000004095"/>
    </source>
</evidence>
<gene>
    <name evidence="6" type="ORF">M23134_01784</name>
</gene>
<feature type="domain" description="PNPLA" evidence="5">
    <location>
        <begin position="29"/>
        <end position="187"/>
    </location>
</feature>
<feature type="short sequence motif" description="GXGXXG" evidence="4">
    <location>
        <begin position="33"/>
        <end position="38"/>
    </location>
</feature>
<dbReference type="OrthoDB" id="9770965at2"/>
<dbReference type="Proteomes" id="UP000004095">
    <property type="component" value="Unassembled WGS sequence"/>
</dbReference>
<feature type="active site" description="Nucleophile" evidence="4">
    <location>
        <position position="62"/>
    </location>
</feature>
<dbReference type="InterPro" id="IPR016035">
    <property type="entry name" value="Acyl_Trfase/lysoPLipase"/>
</dbReference>
<dbReference type="GO" id="GO:0008233">
    <property type="term" value="F:peptidase activity"/>
    <property type="evidence" value="ECO:0007669"/>
    <property type="project" value="UniProtKB-KW"/>
</dbReference>
<dbReference type="EMBL" id="AAWS01000078">
    <property type="protein sequence ID" value="EAY24196.1"/>
    <property type="molecule type" value="Genomic_DNA"/>
</dbReference>
<dbReference type="InterPro" id="IPR002641">
    <property type="entry name" value="PNPLA_dom"/>
</dbReference>
<keyword evidence="3 4" id="KW-0443">Lipid metabolism</keyword>
<evidence type="ECO:0000256" key="1">
    <source>
        <dbReference type="ARBA" id="ARBA00022801"/>
    </source>
</evidence>
<dbReference type="SUPFAM" id="SSF52151">
    <property type="entry name" value="FabD/lysophospholipase-like"/>
    <property type="match status" value="1"/>
</dbReference>
<dbReference type="AlphaFoldDB" id="A1ZZK1"/>
<evidence type="ECO:0000256" key="2">
    <source>
        <dbReference type="ARBA" id="ARBA00022963"/>
    </source>
</evidence>
<feature type="active site" description="Proton acceptor" evidence="4">
    <location>
        <position position="174"/>
    </location>
</feature>
<dbReference type="InterPro" id="IPR050301">
    <property type="entry name" value="NTE"/>
</dbReference>
<accession>A1ZZK1</accession>
<dbReference type="Pfam" id="PF01734">
    <property type="entry name" value="Patatin"/>
    <property type="match status" value="1"/>
</dbReference>
<organism evidence="6 7">
    <name type="scientific">Microscilla marina ATCC 23134</name>
    <dbReference type="NCBI Taxonomy" id="313606"/>
    <lineage>
        <taxon>Bacteria</taxon>
        <taxon>Pseudomonadati</taxon>
        <taxon>Bacteroidota</taxon>
        <taxon>Cytophagia</taxon>
        <taxon>Cytophagales</taxon>
        <taxon>Microscillaceae</taxon>
        <taxon>Microscilla</taxon>
    </lineage>
</organism>
<reference evidence="6 7" key="1">
    <citation type="submission" date="2007-01" db="EMBL/GenBank/DDBJ databases">
        <authorList>
            <person name="Haygood M."/>
            <person name="Podell S."/>
            <person name="Anderson C."/>
            <person name="Hopkinson B."/>
            <person name="Roe K."/>
            <person name="Barbeau K."/>
            <person name="Gaasterland T."/>
            <person name="Ferriera S."/>
            <person name="Johnson J."/>
            <person name="Kravitz S."/>
            <person name="Beeson K."/>
            <person name="Sutton G."/>
            <person name="Rogers Y.-H."/>
            <person name="Friedman R."/>
            <person name="Frazier M."/>
            <person name="Venter J.C."/>
        </authorList>
    </citation>
    <scope>NUCLEOTIDE SEQUENCE [LARGE SCALE GENOMIC DNA]</scope>
    <source>
        <strain evidence="6 7">ATCC 23134</strain>
    </source>
</reference>
<dbReference type="PROSITE" id="PS51635">
    <property type="entry name" value="PNPLA"/>
    <property type="match status" value="1"/>
</dbReference>
<evidence type="ECO:0000313" key="6">
    <source>
        <dbReference type="EMBL" id="EAY24196.1"/>
    </source>
</evidence>
<protein>
    <submittedName>
        <fullName evidence="6">Serine protease</fullName>
    </submittedName>
</protein>
<comment type="caution">
    <text evidence="6">The sequence shown here is derived from an EMBL/GenBank/DDBJ whole genome shotgun (WGS) entry which is preliminary data.</text>
</comment>
<dbReference type="RefSeq" id="WP_002705328.1">
    <property type="nucleotide sequence ID" value="NZ_AAWS01000078.1"/>
</dbReference>
<proteinExistence type="predicted"/>
<evidence type="ECO:0000259" key="5">
    <source>
        <dbReference type="PROSITE" id="PS51635"/>
    </source>
</evidence>